<dbReference type="InterPro" id="IPR013766">
    <property type="entry name" value="Thioredoxin_domain"/>
</dbReference>
<dbReference type="AlphaFoldDB" id="A0A1R2C4Z3"/>
<organism evidence="2 3">
    <name type="scientific">Stentor coeruleus</name>
    <dbReference type="NCBI Taxonomy" id="5963"/>
    <lineage>
        <taxon>Eukaryota</taxon>
        <taxon>Sar</taxon>
        <taxon>Alveolata</taxon>
        <taxon>Ciliophora</taxon>
        <taxon>Postciliodesmatophora</taxon>
        <taxon>Heterotrichea</taxon>
        <taxon>Heterotrichida</taxon>
        <taxon>Stentoridae</taxon>
        <taxon>Stentor</taxon>
    </lineage>
</organism>
<gene>
    <name evidence="2" type="ORF">SteCoe_14920</name>
</gene>
<dbReference type="PANTHER" id="PTHR10438">
    <property type="entry name" value="THIOREDOXIN"/>
    <property type="match status" value="1"/>
</dbReference>
<evidence type="ECO:0000259" key="1">
    <source>
        <dbReference type="Pfam" id="PF00085"/>
    </source>
</evidence>
<protein>
    <recommendedName>
        <fullName evidence="1">Thioredoxin domain-containing protein</fullName>
    </recommendedName>
</protein>
<accession>A0A1R2C4Z3</accession>
<dbReference type="PANTHER" id="PTHR10438:SF468">
    <property type="entry name" value="THIOREDOXIN-1-RELATED"/>
    <property type="match status" value="1"/>
</dbReference>
<dbReference type="CDD" id="cd02947">
    <property type="entry name" value="TRX_family"/>
    <property type="match status" value="1"/>
</dbReference>
<dbReference type="SUPFAM" id="SSF52833">
    <property type="entry name" value="Thioredoxin-like"/>
    <property type="match status" value="1"/>
</dbReference>
<keyword evidence="3" id="KW-1185">Reference proteome</keyword>
<dbReference type="Pfam" id="PF00085">
    <property type="entry name" value="Thioredoxin"/>
    <property type="match status" value="1"/>
</dbReference>
<reference evidence="2 3" key="1">
    <citation type="submission" date="2016-11" db="EMBL/GenBank/DDBJ databases">
        <title>The macronuclear genome of Stentor coeruleus: a giant cell with tiny introns.</title>
        <authorList>
            <person name="Slabodnick M."/>
            <person name="Ruby J.G."/>
            <person name="Reiff S.B."/>
            <person name="Swart E.C."/>
            <person name="Gosai S."/>
            <person name="Prabakaran S."/>
            <person name="Witkowska E."/>
            <person name="Larue G.E."/>
            <person name="Fisher S."/>
            <person name="Freeman R.M."/>
            <person name="Gunawardena J."/>
            <person name="Chu W."/>
            <person name="Stover N.A."/>
            <person name="Gregory B.D."/>
            <person name="Nowacki M."/>
            <person name="Derisi J."/>
            <person name="Roy S.W."/>
            <person name="Marshall W.F."/>
            <person name="Sood P."/>
        </authorList>
    </citation>
    <scope>NUCLEOTIDE SEQUENCE [LARGE SCALE GENOMIC DNA]</scope>
    <source>
        <strain evidence="2">WM001</strain>
    </source>
</reference>
<name>A0A1R2C4Z3_9CILI</name>
<feature type="domain" description="Thioredoxin" evidence="1">
    <location>
        <begin position="10"/>
        <end position="102"/>
    </location>
</feature>
<proteinExistence type="predicted"/>
<dbReference type="EMBL" id="MPUH01000282">
    <property type="protein sequence ID" value="OMJ84050.1"/>
    <property type="molecule type" value="Genomic_DNA"/>
</dbReference>
<dbReference type="InterPro" id="IPR036249">
    <property type="entry name" value="Thioredoxin-like_sf"/>
</dbReference>
<sequence length="106" mass="12123">MDAISCKSVNEYLAAVGNSQEKLMVVEFYADWSIPSQVLSQDLFQILVSYPSIQHIRLNFNDCPDLFQRYKVSILPCVKLIKGGQELGEIRGNLISKLKEMIELHY</sequence>
<dbReference type="InterPro" id="IPR050620">
    <property type="entry name" value="Thioredoxin_H-type-like"/>
</dbReference>
<evidence type="ECO:0000313" key="2">
    <source>
        <dbReference type="EMBL" id="OMJ84050.1"/>
    </source>
</evidence>
<comment type="caution">
    <text evidence="2">The sequence shown here is derived from an EMBL/GenBank/DDBJ whole genome shotgun (WGS) entry which is preliminary data.</text>
</comment>
<dbReference type="Gene3D" id="3.40.30.10">
    <property type="entry name" value="Glutaredoxin"/>
    <property type="match status" value="1"/>
</dbReference>
<dbReference type="OrthoDB" id="2121326at2759"/>
<dbReference type="Proteomes" id="UP000187209">
    <property type="component" value="Unassembled WGS sequence"/>
</dbReference>
<evidence type="ECO:0000313" key="3">
    <source>
        <dbReference type="Proteomes" id="UP000187209"/>
    </source>
</evidence>